<accession>A0A3P5Y374</accession>
<evidence type="ECO:0000313" key="1">
    <source>
        <dbReference type="EMBL" id="VDC42841.1"/>
    </source>
</evidence>
<gene>
    <name evidence="1" type="ORF">FMV2238Y02_13140</name>
</gene>
<dbReference type="AlphaFoldDB" id="A0A3P5Y374"/>
<evidence type="ECO:0008006" key="3">
    <source>
        <dbReference type="Google" id="ProtNLM"/>
    </source>
</evidence>
<evidence type="ECO:0000313" key="2">
    <source>
        <dbReference type="Proteomes" id="UP000280759"/>
    </source>
</evidence>
<keyword evidence="2" id="KW-1185">Reference proteome</keyword>
<proteinExistence type="predicted"/>
<dbReference type="Proteomes" id="UP000280759">
    <property type="component" value="Unassembled WGS sequence"/>
</dbReference>
<sequence>MRTFSDTPKTFTFHYTFKDFDTAQVACHAILGYMTGIYKQPVIDATYHNDDEGGHANQLVLEYVEDRKLSKVFKRICDSFKDYYNQPEDMMDEELDEMVQEIEEPDNFRLSYRDMRVEQLQEMDKNILISDIIHYELELLDYADRLLSDEPLLLDSQHGYETMELLGTEVVNLMKELDTNQEYDGIHDYIINQ</sequence>
<reference evidence="1 2" key="1">
    <citation type="submission" date="2018-10" db="EMBL/GenBank/DDBJ databases">
        <authorList>
            <consortium name="Molecular Microbiology and Infection Unit (UMMI)"/>
            <person name="Machado M."/>
        </authorList>
    </citation>
    <scope>NUCLEOTIDE SEQUENCE [LARGE SCALE GENOMIC DNA]</scope>
    <source>
        <strain evidence="1">FMV2238.02</strain>
    </source>
</reference>
<organism evidence="1 2">
    <name type="scientific">Streptococcus canis</name>
    <dbReference type="NCBI Taxonomy" id="1329"/>
    <lineage>
        <taxon>Bacteria</taxon>
        <taxon>Bacillati</taxon>
        <taxon>Bacillota</taxon>
        <taxon>Bacilli</taxon>
        <taxon>Lactobacillales</taxon>
        <taxon>Streptococcaceae</taxon>
        <taxon>Streptococcus</taxon>
    </lineage>
</organism>
<name>A0A3P5Y374_STRCB</name>
<dbReference type="EMBL" id="UXEP01000017">
    <property type="protein sequence ID" value="VDC42841.1"/>
    <property type="molecule type" value="Genomic_DNA"/>
</dbReference>
<dbReference type="RefSeq" id="WP_125074401.1">
    <property type="nucleotide sequence ID" value="NZ_JAGQEU010000119.1"/>
</dbReference>
<protein>
    <recommendedName>
        <fullName evidence="3">Phage protein</fullName>
    </recommendedName>
</protein>